<evidence type="ECO:0000313" key="2">
    <source>
        <dbReference type="Proteomes" id="UP000196240"/>
    </source>
</evidence>
<gene>
    <name evidence="1" type="ORF">ACNJC6_03128</name>
</gene>
<accession>A0A1R7QH00</accession>
<dbReference type="Proteomes" id="UP000196240">
    <property type="component" value="Unassembled WGS sequence"/>
</dbReference>
<proteinExistence type="predicted"/>
<dbReference type="EMBL" id="FUUY01000014">
    <property type="protein sequence ID" value="SJX23461.1"/>
    <property type="molecule type" value="Genomic_DNA"/>
</dbReference>
<name>A0A1R7QH00_ACIJO</name>
<protein>
    <submittedName>
        <fullName evidence="1">Uncharacterized protein</fullName>
    </submittedName>
</protein>
<sequence>MNICIGGDLDGRVIVLDKPSFNAKEVNKTKSTNYIKQMYVIDGDVYYFWRDAELKLWEVTQRIEILLAKAKRKSI</sequence>
<organism evidence="1 2">
    <name type="scientific">Acinetobacter johnsonii</name>
    <dbReference type="NCBI Taxonomy" id="40214"/>
    <lineage>
        <taxon>Bacteria</taxon>
        <taxon>Pseudomonadati</taxon>
        <taxon>Pseudomonadota</taxon>
        <taxon>Gammaproteobacteria</taxon>
        <taxon>Moraxellales</taxon>
        <taxon>Moraxellaceae</taxon>
        <taxon>Acinetobacter</taxon>
    </lineage>
</organism>
<dbReference type="RefSeq" id="WP_087014564.1">
    <property type="nucleotide sequence ID" value="NZ_CP045099.1"/>
</dbReference>
<dbReference type="AlphaFoldDB" id="A0A1R7QH00"/>
<reference evidence="1 2" key="1">
    <citation type="submission" date="2017-02" db="EMBL/GenBank/DDBJ databases">
        <authorList>
            <person name="Peterson S.W."/>
        </authorList>
    </citation>
    <scope>NUCLEOTIDE SEQUENCE [LARGE SCALE GENOMIC DNA]</scope>
    <source>
        <strain evidence="1">C6</strain>
    </source>
</reference>
<evidence type="ECO:0000313" key="1">
    <source>
        <dbReference type="EMBL" id="SJX23461.1"/>
    </source>
</evidence>